<dbReference type="OrthoDB" id="941544at2"/>
<dbReference type="PANTHER" id="PTHR43133:SF46">
    <property type="entry name" value="RNA POLYMERASE SIGMA-70 FACTOR ECF SUBFAMILY"/>
    <property type="match status" value="1"/>
</dbReference>
<dbReference type="InterPro" id="IPR013324">
    <property type="entry name" value="RNA_pol_sigma_r3/r4-like"/>
</dbReference>
<dbReference type="Proteomes" id="UP000027821">
    <property type="component" value="Unassembled WGS sequence"/>
</dbReference>
<keyword evidence="2" id="KW-0805">Transcription regulation</keyword>
<accession>A0A074L5P9</accession>
<dbReference type="InterPro" id="IPR013325">
    <property type="entry name" value="RNA_pol_sigma_r2"/>
</dbReference>
<keyword evidence="3" id="KW-0731">Sigma factor</keyword>
<dbReference type="Gene3D" id="1.10.10.10">
    <property type="entry name" value="Winged helix-like DNA-binding domain superfamily/Winged helix DNA-binding domain"/>
    <property type="match status" value="1"/>
</dbReference>
<dbReference type="InterPro" id="IPR014284">
    <property type="entry name" value="RNA_pol_sigma-70_dom"/>
</dbReference>
<dbReference type="RefSeq" id="WP_035071728.1">
    <property type="nucleotide sequence ID" value="NZ_JMIH01000014.1"/>
</dbReference>
<dbReference type="STRING" id="1048983.EL17_05575"/>
<dbReference type="InterPro" id="IPR039425">
    <property type="entry name" value="RNA_pol_sigma-70-like"/>
</dbReference>
<protein>
    <submittedName>
        <fullName evidence="7">RNA polymerase sigma-70 factor</fullName>
    </submittedName>
</protein>
<evidence type="ECO:0000259" key="5">
    <source>
        <dbReference type="Pfam" id="PF04542"/>
    </source>
</evidence>
<dbReference type="Gene3D" id="1.10.1740.10">
    <property type="match status" value="1"/>
</dbReference>
<evidence type="ECO:0000256" key="4">
    <source>
        <dbReference type="ARBA" id="ARBA00023163"/>
    </source>
</evidence>
<keyword evidence="8" id="KW-1185">Reference proteome</keyword>
<evidence type="ECO:0000256" key="1">
    <source>
        <dbReference type="ARBA" id="ARBA00010641"/>
    </source>
</evidence>
<feature type="domain" description="RNA polymerase sigma-70 region 2" evidence="5">
    <location>
        <begin position="28"/>
        <end position="94"/>
    </location>
</feature>
<evidence type="ECO:0000259" key="6">
    <source>
        <dbReference type="Pfam" id="PF08281"/>
    </source>
</evidence>
<feature type="domain" description="RNA polymerase sigma factor 70 region 4 type 2" evidence="6">
    <location>
        <begin position="122"/>
        <end position="171"/>
    </location>
</feature>
<sequence length="189" mass="21572">MFIRKTFTEEADIIKGCLKGERKAQQALYDAYAGKFLAIAIRYVKDRDLAEDIMIEGFMKIFEKLAQFEGKGSFEGWMKRIIVTKALLALRDNKSLIMEVNADSESAFDRSGYEFTDMETADLMNMIQELSVGYRTVFNLYAIEGFNHLEIGELLGISENTSKSQLSRARAILKQKIADQNLNERRING</sequence>
<dbReference type="AlphaFoldDB" id="A0A074L5P9"/>
<dbReference type="GO" id="GO:0016987">
    <property type="term" value="F:sigma factor activity"/>
    <property type="evidence" value="ECO:0007669"/>
    <property type="project" value="UniProtKB-KW"/>
</dbReference>
<reference evidence="7 8" key="1">
    <citation type="submission" date="2014-04" db="EMBL/GenBank/DDBJ databases">
        <title>Characterization and application of a salt tolerant electro-active bacterium.</title>
        <authorList>
            <person name="Yang L."/>
            <person name="Wei S."/>
            <person name="Tay Q.X.M."/>
        </authorList>
    </citation>
    <scope>NUCLEOTIDE SEQUENCE [LARGE SCALE GENOMIC DNA]</scope>
    <source>
        <strain evidence="7 8">LY1</strain>
    </source>
</reference>
<name>A0A074L5P9_9BACT</name>
<dbReference type="SUPFAM" id="SSF88659">
    <property type="entry name" value="Sigma3 and sigma4 domains of RNA polymerase sigma factors"/>
    <property type="match status" value="1"/>
</dbReference>
<evidence type="ECO:0000256" key="2">
    <source>
        <dbReference type="ARBA" id="ARBA00023015"/>
    </source>
</evidence>
<organism evidence="7 8">
    <name type="scientific">Anditalea andensis</name>
    <dbReference type="NCBI Taxonomy" id="1048983"/>
    <lineage>
        <taxon>Bacteria</taxon>
        <taxon>Pseudomonadati</taxon>
        <taxon>Bacteroidota</taxon>
        <taxon>Cytophagia</taxon>
        <taxon>Cytophagales</taxon>
        <taxon>Cytophagaceae</taxon>
        <taxon>Anditalea</taxon>
    </lineage>
</organism>
<dbReference type="NCBIfam" id="TIGR02937">
    <property type="entry name" value="sigma70-ECF"/>
    <property type="match status" value="1"/>
</dbReference>
<gene>
    <name evidence="7" type="ORF">EL17_05575</name>
</gene>
<evidence type="ECO:0000256" key="3">
    <source>
        <dbReference type="ARBA" id="ARBA00023082"/>
    </source>
</evidence>
<dbReference type="SUPFAM" id="SSF88946">
    <property type="entry name" value="Sigma2 domain of RNA polymerase sigma factors"/>
    <property type="match status" value="1"/>
</dbReference>
<dbReference type="eggNOG" id="COG1595">
    <property type="taxonomic scope" value="Bacteria"/>
</dbReference>
<dbReference type="CDD" id="cd06171">
    <property type="entry name" value="Sigma70_r4"/>
    <property type="match status" value="1"/>
</dbReference>
<dbReference type="GO" id="GO:0006352">
    <property type="term" value="P:DNA-templated transcription initiation"/>
    <property type="evidence" value="ECO:0007669"/>
    <property type="project" value="InterPro"/>
</dbReference>
<dbReference type="PANTHER" id="PTHR43133">
    <property type="entry name" value="RNA POLYMERASE ECF-TYPE SIGMA FACTO"/>
    <property type="match status" value="1"/>
</dbReference>
<dbReference type="InterPro" id="IPR013249">
    <property type="entry name" value="RNA_pol_sigma70_r4_t2"/>
</dbReference>
<dbReference type="EMBL" id="JMIH01000014">
    <property type="protein sequence ID" value="KEO75138.1"/>
    <property type="molecule type" value="Genomic_DNA"/>
</dbReference>
<keyword evidence="4" id="KW-0804">Transcription</keyword>
<proteinExistence type="inferred from homology"/>
<dbReference type="GO" id="GO:0003677">
    <property type="term" value="F:DNA binding"/>
    <property type="evidence" value="ECO:0007669"/>
    <property type="project" value="InterPro"/>
</dbReference>
<evidence type="ECO:0000313" key="7">
    <source>
        <dbReference type="EMBL" id="KEO75138.1"/>
    </source>
</evidence>
<comment type="caution">
    <text evidence="7">The sequence shown here is derived from an EMBL/GenBank/DDBJ whole genome shotgun (WGS) entry which is preliminary data.</text>
</comment>
<comment type="similarity">
    <text evidence="1">Belongs to the sigma-70 factor family. ECF subfamily.</text>
</comment>
<dbReference type="InterPro" id="IPR007627">
    <property type="entry name" value="RNA_pol_sigma70_r2"/>
</dbReference>
<dbReference type="Pfam" id="PF04542">
    <property type="entry name" value="Sigma70_r2"/>
    <property type="match status" value="1"/>
</dbReference>
<dbReference type="Pfam" id="PF08281">
    <property type="entry name" value="Sigma70_r4_2"/>
    <property type="match status" value="1"/>
</dbReference>
<dbReference type="InterPro" id="IPR036388">
    <property type="entry name" value="WH-like_DNA-bd_sf"/>
</dbReference>
<evidence type="ECO:0000313" key="8">
    <source>
        <dbReference type="Proteomes" id="UP000027821"/>
    </source>
</evidence>